<protein>
    <recommendedName>
        <fullName evidence="10">Gap junction protein</fullName>
    </recommendedName>
</protein>
<evidence type="ECO:0000256" key="9">
    <source>
        <dbReference type="ARBA" id="ARBA00023136"/>
    </source>
</evidence>
<dbReference type="Pfam" id="PF00029">
    <property type="entry name" value="Connexin"/>
    <property type="match status" value="1"/>
</dbReference>
<comment type="function">
    <text evidence="10">One gap junction consists of a cluster of closely packed pairs of transmembrane channels, the connexons, through which materials of low MW diffuse from one cell to a neighboring cell.</text>
</comment>
<keyword evidence="5" id="KW-1009">Hearing</keyword>
<feature type="transmembrane region" description="Helical" evidence="12">
    <location>
        <begin position="131"/>
        <end position="158"/>
    </location>
</feature>
<dbReference type="InterPro" id="IPR038359">
    <property type="entry name" value="Connexin_N_sf"/>
</dbReference>
<name>A0A5J6DDS7_NEOFS</name>
<dbReference type="Gene3D" id="1.20.1440.80">
    <property type="entry name" value="Gap junction channel protein cysteine-rich domain"/>
    <property type="match status" value="1"/>
</dbReference>
<feature type="compositionally biased region" description="Polar residues" evidence="11">
    <location>
        <begin position="243"/>
        <end position="255"/>
    </location>
</feature>
<evidence type="ECO:0000256" key="4">
    <source>
        <dbReference type="ARBA" id="ARBA00022692"/>
    </source>
</evidence>
<keyword evidence="3" id="KW-1003">Cell membrane</keyword>
<evidence type="ECO:0000259" key="13">
    <source>
        <dbReference type="SMART" id="SM00037"/>
    </source>
</evidence>
<dbReference type="GO" id="GO:0005922">
    <property type="term" value="C:connexin complex"/>
    <property type="evidence" value="ECO:0007669"/>
    <property type="project" value="InterPro"/>
</dbReference>
<evidence type="ECO:0000256" key="11">
    <source>
        <dbReference type="SAM" id="MobiDB-lite"/>
    </source>
</evidence>
<keyword evidence="8 12" id="KW-1133">Transmembrane helix</keyword>
<dbReference type="PANTHER" id="PTHR11984">
    <property type="entry name" value="CONNEXIN"/>
    <property type="match status" value="1"/>
</dbReference>
<dbReference type="SMART" id="SM01089">
    <property type="entry name" value="Connexin_CCC"/>
    <property type="match status" value="1"/>
</dbReference>
<evidence type="ECO:0000256" key="3">
    <source>
        <dbReference type="ARBA" id="ARBA00022475"/>
    </source>
</evidence>
<sequence length="255" mass="29331">MNWGSLYAVLGGVNKHSTSIGKVWLSVLFIFRIMILVVAAESVWGDEQSDFVCNTLQPGCKNVCYDHYFPVSHIRLWCLQLIFVSTPALLVAMHVAYKKHEEKKVVLHLDGDLAEKSLQQIKVQKMHIEGALWWTYTTSIFFRMLFEAAFMYIFYYIYDGFQMARLVKCDAWPCPNTVDCFISRPTEKTIFTIFMIAVSVICTLLNVAELCYLIIKACLRRGKRKFPSKYPTSLTSKGKEHQQNQMNEFLSSSAS</sequence>
<proteinExistence type="evidence at transcript level"/>
<feature type="domain" description="Connexin N-terminal" evidence="13">
    <location>
        <begin position="42"/>
        <end position="75"/>
    </location>
</feature>
<dbReference type="GO" id="GO:1990349">
    <property type="term" value="P:gap junction-mediated intercellular transport"/>
    <property type="evidence" value="ECO:0007669"/>
    <property type="project" value="TreeGrafter"/>
</dbReference>
<comment type="subunit">
    <text evidence="10">A connexon is composed of a hexamer of connexins.</text>
</comment>
<evidence type="ECO:0000256" key="12">
    <source>
        <dbReference type="SAM" id="Phobius"/>
    </source>
</evidence>
<dbReference type="PRINTS" id="PR00206">
    <property type="entry name" value="CONNEXIN"/>
</dbReference>
<comment type="subcellular location">
    <subcellularLocation>
        <location evidence="1">Cell junction</location>
        <location evidence="1">Gap junction</location>
    </subcellularLocation>
    <subcellularLocation>
        <location evidence="2 10">Cell membrane</location>
        <topology evidence="2 10">Multi-pass membrane protein</topology>
    </subcellularLocation>
</comment>
<dbReference type="GO" id="GO:0007267">
    <property type="term" value="P:cell-cell signaling"/>
    <property type="evidence" value="ECO:0007669"/>
    <property type="project" value="TreeGrafter"/>
</dbReference>
<evidence type="ECO:0000256" key="10">
    <source>
        <dbReference type="RuleBase" id="RU000630"/>
    </source>
</evidence>
<keyword evidence="7" id="KW-0965">Cell junction</keyword>
<accession>A0A5J6DDS7</accession>
<feature type="transmembrane region" description="Helical" evidence="12">
    <location>
        <begin position="190"/>
        <end position="215"/>
    </location>
</feature>
<dbReference type="PROSITE" id="PS00407">
    <property type="entry name" value="CONNEXINS_1"/>
    <property type="match status" value="1"/>
</dbReference>
<dbReference type="InterPro" id="IPR017990">
    <property type="entry name" value="Connexin_CS"/>
</dbReference>
<feature type="domain" description="Connexin cysteine-rich" evidence="14">
    <location>
        <begin position="146"/>
        <end position="213"/>
    </location>
</feature>
<evidence type="ECO:0000256" key="7">
    <source>
        <dbReference type="ARBA" id="ARBA00022949"/>
    </source>
</evidence>
<evidence type="ECO:0000256" key="5">
    <source>
        <dbReference type="ARBA" id="ARBA00022740"/>
    </source>
</evidence>
<evidence type="ECO:0000256" key="8">
    <source>
        <dbReference type="ARBA" id="ARBA00022989"/>
    </source>
</evidence>
<dbReference type="EMBL" id="MN231039">
    <property type="protein sequence ID" value="QER90712.1"/>
    <property type="molecule type" value="mRNA"/>
</dbReference>
<evidence type="ECO:0000259" key="14">
    <source>
        <dbReference type="SMART" id="SM01089"/>
    </source>
</evidence>
<feature type="transmembrane region" description="Helical" evidence="12">
    <location>
        <begin position="23"/>
        <end position="40"/>
    </location>
</feature>
<dbReference type="InterPro" id="IPR019570">
    <property type="entry name" value="Connexin_CCC"/>
</dbReference>
<dbReference type="AlphaFoldDB" id="A0A5J6DDS7"/>
<evidence type="ECO:0000256" key="1">
    <source>
        <dbReference type="ARBA" id="ARBA00004610"/>
    </source>
</evidence>
<dbReference type="InterPro" id="IPR013092">
    <property type="entry name" value="Connexin_N"/>
</dbReference>
<dbReference type="FunFam" id="1.20.1440.80:FF:000001">
    <property type="entry name" value="Gap junction alpha-1"/>
    <property type="match status" value="1"/>
</dbReference>
<feature type="region of interest" description="Disordered" evidence="11">
    <location>
        <begin position="228"/>
        <end position="255"/>
    </location>
</feature>
<reference evidence="15" key="1">
    <citation type="journal article" date="2019" name="Commun. Biol.">
        <title>Structural determinants of CO2-sensitivity in the ? connexin family suggested by evolutionary analysis.</title>
        <authorList>
            <person name="Dospinescu V.M."/>
            <person name="Nijjar S."/>
            <person name="Spanos F."/>
            <person name="Cook J."/>
            <person name="de Wolf E."/>
            <person name="Biscotti M.A."/>
            <person name="Gerdol M."/>
            <person name="Dale N."/>
        </authorList>
    </citation>
    <scope>NUCLEOTIDE SEQUENCE</scope>
</reference>
<dbReference type="PROSITE" id="PS00408">
    <property type="entry name" value="CONNEXINS_2"/>
    <property type="match status" value="1"/>
</dbReference>
<keyword evidence="4 10" id="KW-0812">Transmembrane</keyword>
<evidence type="ECO:0000256" key="6">
    <source>
        <dbReference type="ARBA" id="ARBA00022868"/>
    </source>
</evidence>
<dbReference type="PANTHER" id="PTHR11984:SF46">
    <property type="entry name" value="GAP JUNCTION BETA-2 PROTEIN"/>
    <property type="match status" value="1"/>
</dbReference>
<evidence type="ECO:0000256" key="2">
    <source>
        <dbReference type="ARBA" id="ARBA00004651"/>
    </source>
</evidence>
<dbReference type="InterPro" id="IPR000500">
    <property type="entry name" value="Connexin"/>
</dbReference>
<keyword evidence="9 12" id="KW-0472">Membrane</keyword>
<evidence type="ECO:0000313" key="15">
    <source>
        <dbReference type="EMBL" id="QER90712.1"/>
    </source>
</evidence>
<keyword evidence="6 10" id="KW-0303">Gap junction</keyword>
<dbReference type="SMART" id="SM00037">
    <property type="entry name" value="CNX"/>
    <property type="match status" value="1"/>
</dbReference>
<organism evidence="15">
    <name type="scientific">Neoceratodus forsteri</name>
    <name type="common">Australian lungfish</name>
    <name type="synonym">Ceratodus forsteri</name>
    <dbReference type="NCBI Taxonomy" id="7892"/>
    <lineage>
        <taxon>Eukaryota</taxon>
        <taxon>Metazoa</taxon>
        <taxon>Chordata</taxon>
        <taxon>Craniata</taxon>
        <taxon>Vertebrata</taxon>
        <taxon>Euteleostomi</taxon>
        <taxon>Dipnomorpha</taxon>
        <taxon>Ceratodontiformes</taxon>
        <taxon>Ceratodontoidei</taxon>
        <taxon>Ceratodontidae</taxon>
        <taxon>Neoceratodus</taxon>
    </lineage>
</organism>
<comment type="similarity">
    <text evidence="10">Belongs to the connexin family.</text>
</comment>
<feature type="transmembrane region" description="Helical" evidence="12">
    <location>
        <begin position="74"/>
        <end position="97"/>
    </location>
</feature>
<dbReference type="GO" id="GO:0005243">
    <property type="term" value="F:gap junction channel activity"/>
    <property type="evidence" value="ECO:0007669"/>
    <property type="project" value="TreeGrafter"/>
</dbReference>
<dbReference type="GO" id="GO:0007605">
    <property type="term" value="P:sensory perception of sound"/>
    <property type="evidence" value="ECO:0007669"/>
    <property type="project" value="UniProtKB-KW"/>
</dbReference>